<sequence>MTSAAALLPPPPRPPHDPLWQSLDGCLGWRLLPGGGLAEHPGTGALELPPLPGVARRLGEANGSLGGLLLPGTMALDSAGNLWLLDRARRVLRWFDRCLCRFVDAPCQGIALTDPRALAADRGRLYIVDAGPPGRLLVLDARALTLRAVWAPPRAAAPWQPTAVAVRRGDVLVADAANGALHRFTPWGGHAGAWVGMGTVSRIAVDCRDDIHLVRPCLEAVEIRDGTGRLTGTEADPAAVAGRFPPPPVLVDRSGAVDLTGWCPGAGWYDLAGTPVPPPPPVEGLYATTATALLGPLDSRIARCQWHRVIRDADLPAHGAIRIETTGAETDLPDSVITTLPAAAWAEVPLGAAARSEALILSPPGRYLWLRLTLSGDGDATPALRRLDIEYPRLSLRRHLPAAFGADPVSAAFADRFLGIFDRGFRDIEARLDGQAALFDPRSTPVAMLPWLAGWIGATLDRRWPEARRRDYLRQAARLFACRGTWPGLRGALLLWLGWTRLDGLLQPAASCARPCPAPSPCPPLPLLVLEHWKLRRWLFLGAGRIGDAAELWGAALMGRSQLDRTAQAGGTRLDTTRDPLRDPFHRSAHQVTVFVPAHAVKDRPSRGALDRLLRDNLPAQVQAQVAPVHPRMRIGVQASIGFDSVVGCWPSGITLGEAALGRATVLPAAVPPPPLPPRLGRDSRLGRPTAFPPSPPTGQATS</sequence>
<dbReference type="EMBL" id="BMKW01000008">
    <property type="protein sequence ID" value="GGJ24217.1"/>
    <property type="molecule type" value="Genomic_DNA"/>
</dbReference>
<evidence type="ECO:0000256" key="1">
    <source>
        <dbReference type="SAM" id="MobiDB-lite"/>
    </source>
</evidence>
<keyword evidence="3" id="KW-1185">Reference proteome</keyword>
<dbReference type="InterPro" id="IPR006521">
    <property type="entry name" value="Tail_protein_I"/>
</dbReference>
<dbReference type="Proteomes" id="UP000661507">
    <property type="component" value="Unassembled WGS sequence"/>
</dbReference>
<evidence type="ECO:0008006" key="4">
    <source>
        <dbReference type="Google" id="ProtNLM"/>
    </source>
</evidence>
<accession>A0A917KR75</accession>
<proteinExistence type="predicted"/>
<dbReference type="InterPro" id="IPR011042">
    <property type="entry name" value="6-blade_b-propeller_TolB-like"/>
</dbReference>
<dbReference type="Gene3D" id="2.120.10.30">
    <property type="entry name" value="TolB, C-terminal domain"/>
    <property type="match status" value="1"/>
</dbReference>
<organism evidence="2 3">
    <name type="scientific">Neoroseomonas lacus</name>
    <dbReference type="NCBI Taxonomy" id="287609"/>
    <lineage>
        <taxon>Bacteria</taxon>
        <taxon>Pseudomonadati</taxon>
        <taxon>Pseudomonadota</taxon>
        <taxon>Alphaproteobacteria</taxon>
        <taxon>Acetobacterales</taxon>
        <taxon>Acetobacteraceae</taxon>
        <taxon>Neoroseomonas</taxon>
    </lineage>
</organism>
<comment type="caution">
    <text evidence="2">The sequence shown here is derived from an EMBL/GenBank/DDBJ whole genome shotgun (WGS) entry which is preliminary data.</text>
</comment>
<feature type="region of interest" description="Disordered" evidence="1">
    <location>
        <begin position="668"/>
        <end position="703"/>
    </location>
</feature>
<evidence type="ECO:0000313" key="3">
    <source>
        <dbReference type="Proteomes" id="UP000661507"/>
    </source>
</evidence>
<protein>
    <recommendedName>
        <fullName evidence="4">Phage tail protein</fullName>
    </recommendedName>
</protein>
<gene>
    <name evidence="2" type="ORF">GCM10011320_34360</name>
</gene>
<reference evidence="2" key="1">
    <citation type="journal article" date="2014" name="Int. J. Syst. Evol. Microbiol.">
        <title>Complete genome sequence of Corynebacterium casei LMG S-19264T (=DSM 44701T), isolated from a smear-ripened cheese.</title>
        <authorList>
            <consortium name="US DOE Joint Genome Institute (JGI-PGF)"/>
            <person name="Walter F."/>
            <person name="Albersmeier A."/>
            <person name="Kalinowski J."/>
            <person name="Ruckert C."/>
        </authorList>
    </citation>
    <scope>NUCLEOTIDE SEQUENCE</scope>
    <source>
        <strain evidence="2">CGMCC 1.3617</strain>
    </source>
</reference>
<reference evidence="2" key="2">
    <citation type="submission" date="2020-09" db="EMBL/GenBank/DDBJ databases">
        <authorList>
            <person name="Sun Q."/>
            <person name="Zhou Y."/>
        </authorList>
    </citation>
    <scope>NUCLEOTIDE SEQUENCE</scope>
    <source>
        <strain evidence="2">CGMCC 1.3617</strain>
    </source>
</reference>
<dbReference type="Pfam" id="PF09684">
    <property type="entry name" value="Tail_P2_I"/>
    <property type="match status" value="1"/>
</dbReference>
<dbReference type="RefSeq" id="WP_188968762.1">
    <property type="nucleotide sequence ID" value="NZ_BMKW01000008.1"/>
</dbReference>
<dbReference type="SUPFAM" id="SSF101898">
    <property type="entry name" value="NHL repeat"/>
    <property type="match status" value="1"/>
</dbReference>
<evidence type="ECO:0000313" key="2">
    <source>
        <dbReference type="EMBL" id="GGJ24217.1"/>
    </source>
</evidence>
<dbReference type="NCBIfam" id="TIGR02242">
    <property type="entry name" value="tail_TIGR02242"/>
    <property type="match status" value="1"/>
</dbReference>
<dbReference type="InterPro" id="IPR011748">
    <property type="entry name" value="Unchr_phage_tail-like"/>
</dbReference>
<name>A0A917KR75_9PROT</name>
<dbReference type="AlphaFoldDB" id="A0A917KR75"/>